<organism evidence="2">
    <name type="scientific">Rhipicephalus appendiculatus</name>
    <name type="common">Brown ear tick</name>
    <dbReference type="NCBI Taxonomy" id="34631"/>
    <lineage>
        <taxon>Eukaryota</taxon>
        <taxon>Metazoa</taxon>
        <taxon>Ecdysozoa</taxon>
        <taxon>Arthropoda</taxon>
        <taxon>Chelicerata</taxon>
        <taxon>Arachnida</taxon>
        <taxon>Acari</taxon>
        <taxon>Parasitiformes</taxon>
        <taxon>Ixodida</taxon>
        <taxon>Ixodoidea</taxon>
        <taxon>Ixodidae</taxon>
        <taxon>Rhipicephalinae</taxon>
        <taxon>Rhipicephalus</taxon>
        <taxon>Rhipicephalus</taxon>
    </lineage>
</organism>
<evidence type="ECO:0000256" key="1">
    <source>
        <dbReference type="SAM" id="Phobius"/>
    </source>
</evidence>
<evidence type="ECO:0000313" key="2">
    <source>
        <dbReference type="EMBL" id="JAP76990.1"/>
    </source>
</evidence>
<keyword evidence="1" id="KW-0812">Transmembrane</keyword>
<dbReference type="AlphaFoldDB" id="A0A131YEU6"/>
<keyword evidence="1" id="KW-0472">Membrane</keyword>
<name>A0A131YEU6_RHIAP</name>
<protein>
    <submittedName>
        <fullName evidence="2">Mucin</fullName>
    </submittedName>
</protein>
<proteinExistence type="predicted"/>
<keyword evidence="1" id="KW-1133">Transmembrane helix</keyword>
<dbReference type="EMBL" id="GEDV01011567">
    <property type="protein sequence ID" value="JAP76990.1"/>
    <property type="molecule type" value="Transcribed_RNA"/>
</dbReference>
<feature type="transmembrane region" description="Helical" evidence="1">
    <location>
        <begin position="60"/>
        <end position="82"/>
    </location>
</feature>
<reference evidence="2" key="1">
    <citation type="journal article" date="2016" name="Ticks Tick Borne Dis.">
        <title>De novo assembly and annotation of the salivary gland transcriptome of Rhipicephalus appendiculatus male and female ticks during blood feeding.</title>
        <authorList>
            <person name="de Castro M.H."/>
            <person name="de Klerk D."/>
            <person name="Pienaar R."/>
            <person name="Latif A.A."/>
            <person name="Rees D.J."/>
            <person name="Mans B.J."/>
        </authorList>
    </citation>
    <scope>NUCLEOTIDE SEQUENCE</scope>
    <source>
        <tissue evidence="2">Salivary glands</tissue>
    </source>
</reference>
<sequence length="185" mass="19896">MTRFLTSSLPISLSVAAVATSSLTLPDLKSFTTVSRSDAFDLPRPAISTSAGKSLLSTDFLVFLAFRFVFTTMTVFPASSFLRVSSSKLCRSFFLALSSSMTRTSMVTPLGRGAVSTSPICTMTGFLASARTAFRTSGSQLLLKATICRSGWTSFRIWPIASAWLPSKSSSTPYRIATDIVPKSK</sequence>
<accession>A0A131YEU6</accession>